<dbReference type="SMART" id="SM00388">
    <property type="entry name" value="HisKA"/>
    <property type="match status" value="1"/>
</dbReference>
<name>A0A841RQ24_9BACI</name>
<dbReference type="InterPro" id="IPR050398">
    <property type="entry name" value="HssS/ArlS-like"/>
</dbReference>
<evidence type="ECO:0000256" key="12">
    <source>
        <dbReference type="ARBA" id="ARBA00023012"/>
    </source>
</evidence>
<evidence type="ECO:0000256" key="4">
    <source>
        <dbReference type="ARBA" id="ARBA00022475"/>
    </source>
</evidence>
<keyword evidence="4" id="KW-1003">Cell membrane</keyword>
<feature type="domain" description="HAMP" evidence="17">
    <location>
        <begin position="176"/>
        <end position="230"/>
    </location>
</feature>
<dbReference type="InterPro" id="IPR036890">
    <property type="entry name" value="HATPase_C_sf"/>
</dbReference>
<dbReference type="CDD" id="cd06225">
    <property type="entry name" value="HAMP"/>
    <property type="match status" value="1"/>
</dbReference>
<keyword evidence="7 15" id="KW-0812">Transmembrane</keyword>
<evidence type="ECO:0000256" key="14">
    <source>
        <dbReference type="SAM" id="Coils"/>
    </source>
</evidence>
<keyword evidence="14" id="KW-0175">Coiled coil</keyword>
<dbReference type="InterPro" id="IPR005467">
    <property type="entry name" value="His_kinase_dom"/>
</dbReference>
<keyword evidence="5" id="KW-0597">Phosphoprotein</keyword>
<dbReference type="InterPro" id="IPR004358">
    <property type="entry name" value="Sig_transdc_His_kin-like_C"/>
</dbReference>
<dbReference type="PROSITE" id="PS50885">
    <property type="entry name" value="HAMP"/>
    <property type="match status" value="1"/>
</dbReference>
<dbReference type="FunFam" id="3.30.565.10:FF:000006">
    <property type="entry name" value="Sensor histidine kinase WalK"/>
    <property type="match status" value="1"/>
</dbReference>
<evidence type="ECO:0000313" key="19">
    <source>
        <dbReference type="Proteomes" id="UP000572212"/>
    </source>
</evidence>
<dbReference type="PRINTS" id="PR00344">
    <property type="entry name" value="BCTRLSENSOR"/>
</dbReference>
<dbReference type="PANTHER" id="PTHR45528">
    <property type="entry name" value="SENSOR HISTIDINE KINASE CPXA"/>
    <property type="match status" value="1"/>
</dbReference>
<evidence type="ECO:0000259" key="17">
    <source>
        <dbReference type="PROSITE" id="PS50885"/>
    </source>
</evidence>
<sequence length="448" mass="50774">MNLKRKIQLFITLLMIGIVVIINAVIYLLYANHLTTNEIDRVQNEAENIREAMAQNNDSNLDFRALLQAFLPPDGIIRIIQEDGGVSYSVAKSPDFSDLPIDFVQQDTIERIDYEDTPFAQASLPVIWEDGSIVTLQLSVALYSVDEAIESLRFVLLITIIVSIIPALLSGSFLANYLIKPIRKLTEGMHNNPINGKWERIDIQRKNKDELNDLQDEYNKMIDRIEENIGKQQQFVSDASHELRTPLSVIKSYAELLKRRVEKKPELLHEGTDTILRETDRMKTLIEQMLSLAKNEHENLNLTSFDAVGALQSVIQSITAVYSREIQLHVKERPIMVFADNEKLQQALYILIDNACKYSDREVVTTITKGKNTILISVKDFGEGIDSEDLAHIFDRFYRVDKARSRKTGGTGLGLSICKQIVEVHGGTITVESKKNEGTEFVITLPNE</sequence>
<feature type="transmembrane region" description="Helical" evidence="15">
    <location>
        <begin position="154"/>
        <end position="179"/>
    </location>
</feature>
<feature type="transmembrane region" description="Helical" evidence="15">
    <location>
        <begin position="7"/>
        <end position="30"/>
    </location>
</feature>
<dbReference type="Pfam" id="PF00512">
    <property type="entry name" value="HisKA"/>
    <property type="match status" value="1"/>
</dbReference>
<dbReference type="InterPro" id="IPR003660">
    <property type="entry name" value="HAMP_dom"/>
</dbReference>
<evidence type="ECO:0000256" key="11">
    <source>
        <dbReference type="ARBA" id="ARBA00022989"/>
    </source>
</evidence>
<evidence type="ECO:0000256" key="3">
    <source>
        <dbReference type="ARBA" id="ARBA00012438"/>
    </source>
</evidence>
<comment type="catalytic activity">
    <reaction evidence="1">
        <text>ATP + protein L-histidine = ADP + protein N-phospho-L-histidine.</text>
        <dbReference type="EC" id="2.7.13.3"/>
    </reaction>
</comment>
<dbReference type="InterPro" id="IPR003661">
    <property type="entry name" value="HisK_dim/P_dom"/>
</dbReference>
<reference evidence="18 19" key="1">
    <citation type="submission" date="2020-08" db="EMBL/GenBank/DDBJ databases">
        <title>Genomic Encyclopedia of Type Strains, Phase IV (KMG-IV): sequencing the most valuable type-strain genomes for metagenomic binning, comparative biology and taxonomic classification.</title>
        <authorList>
            <person name="Goeker M."/>
        </authorList>
    </citation>
    <scope>NUCLEOTIDE SEQUENCE [LARGE SCALE GENOMIC DNA]</scope>
    <source>
        <strain evidence="18 19">DSM 11805</strain>
    </source>
</reference>
<evidence type="ECO:0000256" key="1">
    <source>
        <dbReference type="ARBA" id="ARBA00000085"/>
    </source>
</evidence>
<feature type="coiled-coil region" evidence="14">
    <location>
        <begin position="32"/>
        <end position="59"/>
    </location>
</feature>
<dbReference type="Gene3D" id="6.10.340.10">
    <property type="match status" value="1"/>
</dbReference>
<dbReference type="AlphaFoldDB" id="A0A841RQ24"/>
<dbReference type="Pfam" id="PF02518">
    <property type="entry name" value="HATPase_c"/>
    <property type="match status" value="1"/>
</dbReference>
<evidence type="ECO:0000313" key="18">
    <source>
        <dbReference type="EMBL" id="MBB6512748.1"/>
    </source>
</evidence>
<dbReference type="Proteomes" id="UP000572212">
    <property type="component" value="Unassembled WGS sequence"/>
</dbReference>
<dbReference type="Gene3D" id="1.10.287.130">
    <property type="match status" value="1"/>
</dbReference>
<dbReference type="GO" id="GO:0005524">
    <property type="term" value="F:ATP binding"/>
    <property type="evidence" value="ECO:0007669"/>
    <property type="project" value="UniProtKB-KW"/>
</dbReference>
<dbReference type="PROSITE" id="PS50109">
    <property type="entry name" value="HIS_KIN"/>
    <property type="match status" value="1"/>
</dbReference>
<keyword evidence="8" id="KW-0547">Nucleotide-binding</keyword>
<keyword evidence="11 15" id="KW-1133">Transmembrane helix</keyword>
<evidence type="ECO:0000256" key="6">
    <source>
        <dbReference type="ARBA" id="ARBA00022679"/>
    </source>
</evidence>
<evidence type="ECO:0000256" key="10">
    <source>
        <dbReference type="ARBA" id="ARBA00022840"/>
    </source>
</evidence>
<evidence type="ECO:0000259" key="16">
    <source>
        <dbReference type="PROSITE" id="PS50109"/>
    </source>
</evidence>
<keyword evidence="6" id="KW-0808">Transferase</keyword>
<dbReference type="SUPFAM" id="SSF55874">
    <property type="entry name" value="ATPase domain of HSP90 chaperone/DNA topoisomerase II/histidine kinase"/>
    <property type="match status" value="1"/>
</dbReference>
<evidence type="ECO:0000256" key="2">
    <source>
        <dbReference type="ARBA" id="ARBA00004651"/>
    </source>
</evidence>
<keyword evidence="9" id="KW-0418">Kinase</keyword>
<evidence type="ECO:0000256" key="13">
    <source>
        <dbReference type="ARBA" id="ARBA00023136"/>
    </source>
</evidence>
<evidence type="ECO:0000256" key="7">
    <source>
        <dbReference type="ARBA" id="ARBA00022692"/>
    </source>
</evidence>
<evidence type="ECO:0000256" key="8">
    <source>
        <dbReference type="ARBA" id="ARBA00022741"/>
    </source>
</evidence>
<accession>A0A841RQ24</accession>
<proteinExistence type="predicted"/>
<evidence type="ECO:0000256" key="9">
    <source>
        <dbReference type="ARBA" id="ARBA00022777"/>
    </source>
</evidence>
<gene>
    <name evidence="18" type="ORF">GGQ92_001534</name>
</gene>
<feature type="coiled-coil region" evidence="14">
    <location>
        <begin position="204"/>
        <end position="231"/>
    </location>
</feature>
<dbReference type="CDD" id="cd00075">
    <property type="entry name" value="HATPase"/>
    <property type="match status" value="1"/>
</dbReference>
<comment type="subcellular location">
    <subcellularLocation>
        <location evidence="2">Cell membrane</location>
        <topology evidence="2">Multi-pass membrane protein</topology>
    </subcellularLocation>
</comment>
<protein>
    <recommendedName>
        <fullName evidence="3">histidine kinase</fullName>
        <ecNumber evidence="3">2.7.13.3</ecNumber>
    </recommendedName>
</protein>
<feature type="domain" description="Histidine kinase" evidence="16">
    <location>
        <begin position="238"/>
        <end position="448"/>
    </location>
</feature>
<evidence type="ECO:0000256" key="5">
    <source>
        <dbReference type="ARBA" id="ARBA00022553"/>
    </source>
</evidence>
<dbReference type="SUPFAM" id="SSF47384">
    <property type="entry name" value="Homodimeric domain of signal transducing histidine kinase"/>
    <property type="match status" value="1"/>
</dbReference>
<keyword evidence="12" id="KW-0902">Two-component regulatory system</keyword>
<evidence type="ECO:0000256" key="15">
    <source>
        <dbReference type="SAM" id="Phobius"/>
    </source>
</evidence>
<keyword evidence="13 15" id="KW-0472">Membrane</keyword>
<dbReference type="InterPro" id="IPR036097">
    <property type="entry name" value="HisK_dim/P_sf"/>
</dbReference>
<dbReference type="PANTHER" id="PTHR45528:SF1">
    <property type="entry name" value="SENSOR HISTIDINE KINASE CPXA"/>
    <property type="match status" value="1"/>
</dbReference>
<dbReference type="CDD" id="cd00082">
    <property type="entry name" value="HisKA"/>
    <property type="match status" value="1"/>
</dbReference>
<keyword evidence="10" id="KW-0067">ATP-binding</keyword>
<dbReference type="GO" id="GO:0005886">
    <property type="term" value="C:plasma membrane"/>
    <property type="evidence" value="ECO:0007669"/>
    <property type="project" value="UniProtKB-SubCell"/>
</dbReference>
<dbReference type="GO" id="GO:0000155">
    <property type="term" value="F:phosphorelay sensor kinase activity"/>
    <property type="evidence" value="ECO:0007669"/>
    <property type="project" value="InterPro"/>
</dbReference>
<dbReference type="EMBL" id="JACHON010000004">
    <property type="protein sequence ID" value="MBB6512748.1"/>
    <property type="molecule type" value="Genomic_DNA"/>
</dbReference>
<organism evidence="18 19">
    <name type="scientific">Gracilibacillus halotolerans</name>
    <dbReference type="NCBI Taxonomy" id="74386"/>
    <lineage>
        <taxon>Bacteria</taxon>
        <taxon>Bacillati</taxon>
        <taxon>Bacillota</taxon>
        <taxon>Bacilli</taxon>
        <taxon>Bacillales</taxon>
        <taxon>Bacillaceae</taxon>
        <taxon>Gracilibacillus</taxon>
    </lineage>
</organism>
<dbReference type="SMART" id="SM00387">
    <property type="entry name" value="HATPase_c"/>
    <property type="match status" value="1"/>
</dbReference>
<dbReference type="EC" id="2.7.13.3" evidence="3"/>
<dbReference type="FunFam" id="1.10.287.130:FF:000001">
    <property type="entry name" value="Two-component sensor histidine kinase"/>
    <property type="match status" value="1"/>
</dbReference>
<comment type="caution">
    <text evidence="18">The sequence shown here is derived from an EMBL/GenBank/DDBJ whole genome shotgun (WGS) entry which is preliminary data.</text>
</comment>
<dbReference type="Gene3D" id="3.30.565.10">
    <property type="entry name" value="Histidine kinase-like ATPase, C-terminal domain"/>
    <property type="match status" value="1"/>
</dbReference>
<dbReference type="InterPro" id="IPR003594">
    <property type="entry name" value="HATPase_dom"/>
</dbReference>
<dbReference type="RefSeq" id="WP_184246577.1">
    <property type="nucleotide sequence ID" value="NZ_BAAACU010000028.1"/>
</dbReference>
<keyword evidence="19" id="KW-1185">Reference proteome</keyword>